<comment type="catalytic activity">
    <reaction evidence="9">
        <text>4-amino-4-deoxychorismate = 4-aminobenzoate + pyruvate + H(+)</text>
        <dbReference type="Rhea" id="RHEA:16201"/>
        <dbReference type="ChEBI" id="CHEBI:15361"/>
        <dbReference type="ChEBI" id="CHEBI:15378"/>
        <dbReference type="ChEBI" id="CHEBI:17836"/>
        <dbReference type="ChEBI" id="CHEBI:58406"/>
        <dbReference type="EC" id="4.1.3.38"/>
    </reaction>
</comment>
<evidence type="ECO:0000256" key="3">
    <source>
        <dbReference type="ARBA" id="ARBA00011738"/>
    </source>
</evidence>
<name>A0ABP7KWY4_9GAMM</name>
<dbReference type="NCBIfam" id="TIGR03461">
    <property type="entry name" value="pabC_Proteo"/>
    <property type="match status" value="1"/>
</dbReference>
<dbReference type="PANTHER" id="PTHR42743:SF2">
    <property type="entry name" value="AMINODEOXYCHORISMATE LYASE"/>
    <property type="match status" value="1"/>
</dbReference>
<dbReference type="InterPro" id="IPR043131">
    <property type="entry name" value="BCAT-like_N"/>
</dbReference>
<gene>
    <name evidence="13" type="primary">pabC</name>
    <name evidence="13" type="ORF">GCM10022405_13190</name>
</gene>
<comment type="cofactor">
    <cofactor evidence="1 12">
        <name>pyridoxal 5'-phosphate</name>
        <dbReference type="ChEBI" id="CHEBI:597326"/>
    </cofactor>
</comment>
<comment type="similarity">
    <text evidence="2 11">Belongs to the class-IV pyridoxal-phosphate-dependent aminotransferase family.</text>
</comment>
<comment type="pathway">
    <text evidence="7">Cofactor biosynthesis; tetrahydrofolate biosynthesis; 4-aminobenzoate from chorismate: step 2/2.</text>
</comment>
<comment type="caution">
    <text evidence="13">The sequence shown here is derived from an EMBL/GenBank/DDBJ whole genome shotgun (WGS) entry which is preliminary data.</text>
</comment>
<dbReference type="EC" id="4.1.3.38" evidence="8 10"/>
<evidence type="ECO:0000256" key="8">
    <source>
        <dbReference type="ARBA" id="ARBA00035676"/>
    </source>
</evidence>
<dbReference type="GO" id="GO:0016829">
    <property type="term" value="F:lyase activity"/>
    <property type="evidence" value="ECO:0007669"/>
    <property type="project" value="UniProtKB-KW"/>
</dbReference>
<evidence type="ECO:0000256" key="12">
    <source>
        <dbReference type="RuleBase" id="RU004516"/>
    </source>
</evidence>
<evidence type="ECO:0000256" key="5">
    <source>
        <dbReference type="ARBA" id="ARBA00022909"/>
    </source>
</evidence>
<protein>
    <recommendedName>
        <fullName evidence="8 10">Aminodeoxychorismate lyase</fullName>
        <ecNumber evidence="8 10">4.1.3.38</ecNumber>
    </recommendedName>
</protein>
<keyword evidence="6 13" id="KW-0456">Lyase</keyword>
<comment type="subunit">
    <text evidence="3">Homodimer.</text>
</comment>
<organism evidence="13 14">
    <name type="scientific">Gibbsiella dentisursi</name>
    <dbReference type="NCBI Taxonomy" id="796890"/>
    <lineage>
        <taxon>Bacteria</taxon>
        <taxon>Pseudomonadati</taxon>
        <taxon>Pseudomonadota</taxon>
        <taxon>Gammaproteobacteria</taxon>
        <taxon>Enterobacterales</taxon>
        <taxon>Yersiniaceae</taxon>
        <taxon>Gibbsiella</taxon>
    </lineage>
</organism>
<dbReference type="InterPro" id="IPR036038">
    <property type="entry name" value="Aminotransferase-like"/>
</dbReference>
<dbReference type="InterPro" id="IPR001544">
    <property type="entry name" value="Aminotrans_IV"/>
</dbReference>
<dbReference type="NCBIfam" id="NF004761">
    <property type="entry name" value="PRK06092.1"/>
    <property type="match status" value="1"/>
</dbReference>
<dbReference type="EMBL" id="BAABDG010000002">
    <property type="protein sequence ID" value="GAA3889091.1"/>
    <property type="molecule type" value="Genomic_DNA"/>
</dbReference>
<evidence type="ECO:0000256" key="9">
    <source>
        <dbReference type="ARBA" id="ARBA00049529"/>
    </source>
</evidence>
<evidence type="ECO:0000313" key="14">
    <source>
        <dbReference type="Proteomes" id="UP001499994"/>
    </source>
</evidence>
<keyword evidence="5" id="KW-0289">Folate biosynthesis</keyword>
<evidence type="ECO:0000256" key="7">
    <source>
        <dbReference type="ARBA" id="ARBA00035633"/>
    </source>
</evidence>
<dbReference type="Pfam" id="PF01063">
    <property type="entry name" value="Aminotran_4"/>
    <property type="match status" value="1"/>
</dbReference>
<dbReference type="Gene3D" id="3.30.470.10">
    <property type="match status" value="1"/>
</dbReference>
<evidence type="ECO:0000256" key="4">
    <source>
        <dbReference type="ARBA" id="ARBA00022898"/>
    </source>
</evidence>
<dbReference type="SUPFAM" id="SSF56752">
    <property type="entry name" value="D-aminoacid aminotransferase-like PLP-dependent enzymes"/>
    <property type="match status" value="1"/>
</dbReference>
<evidence type="ECO:0000256" key="10">
    <source>
        <dbReference type="NCBIfam" id="TIGR03461"/>
    </source>
</evidence>
<evidence type="ECO:0000256" key="6">
    <source>
        <dbReference type="ARBA" id="ARBA00023239"/>
    </source>
</evidence>
<evidence type="ECO:0000256" key="1">
    <source>
        <dbReference type="ARBA" id="ARBA00001933"/>
    </source>
</evidence>
<dbReference type="CDD" id="cd01559">
    <property type="entry name" value="ADCL_like"/>
    <property type="match status" value="1"/>
</dbReference>
<dbReference type="InterPro" id="IPR018300">
    <property type="entry name" value="Aminotrans_IV_CS"/>
</dbReference>
<proteinExistence type="inferred from homology"/>
<evidence type="ECO:0000256" key="2">
    <source>
        <dbReference type="ARBA" id="ARBA00009320"/>
    </source>
</evidence>
<sequence>MGCNAAIAGNACYAVRCLYHAEKAMYWINGQQHDALAPSDRGLQFGDGCFTTARAVNGQVELLGWHIERLQQAAERLMLPAIDWAALEAEMAHAAQAVPLGVIKAILTRGSGGRGYSPHGCSHPTRIVSRSTYPQHYLQWRERGIHLALSPVALACNPMLAGLKHLNRLEQVLIRTHLDQTDADEALVLDTAGRLVECCAANLFWRKGKNVFTPDLSQAGVAGLMRRRVMAVLAGSEYRLHQVAEPLETLASADEVLISNALMPLLPVNSAHSWRYHSRQLYDFLCSQC</sequence>
<evidence type="ECO:0000313" key="13">
    <source>
        <dbReference type="EMBL" id="GAA3889091.1"/>
    </source>
</evidence>
<dbReference type="InterPro" id="IPR050571">
    <property type="entry name" value="Class-IV_PLP-Dep_Aminotrnsfr"/>
</dbReference>
<dbReference type="InterPro" id="IPR017824">
    <property type="entry name" value="Aminodeoxychorismate_lyase_IV"/>
</dbReference>
<dbReference type="PROSITE" id="PS00770">
    <property type="entry name" value="AA_TRANSFER_CLASS_4"/>
    <property type="match status" value="1"/>
</dbReference>
<dbReference type="Gene3D" id="3.20.10.10">
    <property type="entry name" value="D-amino Acid Aminotransferase, subunit A, domain 2"/>
    <property type="match status" value="1"/>
</dbReference>
<evidence type="ECO:0000256" key="11">
    <source>
        <dbReference type="RuleBase" id="RU004106"/>
    </source>
</evidence>
<dbReference type="Proteomes" id="UP001499994">
    <property type="component" value="Unassembled WGS sequence"/>
</dbReference>
<dbReference type="InterPro" id="IPR043132">
    <property type="entry name" value="BCAT-like_C"/>
</dbReference>
<reference evidence="14" key="1">
    <citation type="journal article" date="2019" name="Int. J. Syst. Evol. Microbiol.">
        <title>The Global Catalogue of Microorganisms (GCM) 10K type strain sequencing project: providing services to taxonomists for standard genome sequencing and annotation.</title>
        <authorList>
            <consortium name="The Broad Institute Genomics Platform"/>
            <consortium name="The Broad Institute Genome Sequencing Center for Infectious Disease"/>
            <person name="Wu L."/>
            <person name="Ma J."/>
        </authorList>
    </citation>
    <scope>NUCLEOTIDE SEQUENCE [LARGE SCALE GENOMIC DNA]</scope>
    <source>
        <strain evidence="14">JCM 17201</strain>
    </source>
</reference>
<accession>A0ABP7KWY4</accession>
<dbReference type="PANTHER" id="PTHR42743">
    <property type="entry name" value="AMINO-ACID AMINOTRANSFERASE"/>
    <property type="match status" value="1"/>
</dbReference>
<keyword evidence="4 12" id="KW-0663">Pyridoxal phosphate</keyword>
<keyword evidence="14" id="KW-1185">Reference proteome</keyword>